<organism evidence="1">
    <name type="scientific">Rhizophora mucronata</name>
    <name type="common">Asiatic mangrove</name>
    <dbReference type="NCBI Taxonomy" id="61149"/>
    <lineage>
        <taxon>Eukaryota</taxon>
        <taxon>Viridiplantae</taxon>
        <taxon>Streptophyta</taxon>
        <taxon>Embryophyta</taxon>
        <taxon>Tracheophyta</taxon>
        <taxon>Spermatophyta</taxon>
        <taxon>Magnoliopsida</taxon>
        <taxon>eudicotyledons</taxon>
        <taxon>Gunneridae</taxon>
        <taxon>Pentapetalae</taxon>
        <taxon>rosids</taxon>
        <taxon>fabids</taxon>
        <taxon>Malpighiales</taxon>
        <taxon>Rhizophoraceae</taxon>
        <taxon>Rhizophora</taxon>
    </lineage>
</organism>
<dbReference type="AlphaFoldDB" id="A0A2P2JHV7"/>
<evidence type="ECO:0000313" key="1">
    <source>
        <dbReference type="EMBL" id="MBW93058.1"/>
    </source>
</evidence>
<accession>A0A2P2JHV7</accession>
<name>A0A2P2JHV7_RHIMU</name>
<dbReference type="EMBL" id="GGEC01012575">
    <property type="protein sequence ID" value="MBW93058.1"/>
    <property type="molecule type" value="Transcribed_RNA"/>
</dbReference>
<sequence length="43" mass="4857">MPTAGESPDFNIGHVSFGGIDHSFGEHNIFLGNPYYQSWETNW</sequence>
<reference evidence="1" key="1">
    <citation type="submission" date="2018-02" db="EMBL/GenBank/DDBJ databases">
        <title>Rhizophora mucronata_Transcriptome.</title>
        <authorList>
            <person name="Meera S.P."/>
            <person name="Sreeshan A."/>
            <person name="Augustine A."/>
        </authorList>
    </citation>
    <scope>NUCLEOTIDE SEQUENCE</scope>
    <source>
        <tissue evidence="1">Leaf</tissue>
    </source>
</reference>
<proteinExistence type="predicted"/>
<protein>
    <submittedName>
        <fullName evidence="1">Uncharacterized protein</fullName>
    </submittedName>
</protein>